<dbReference type="SUPFAM" id="SSF47413">
    <property type="entry name" value="lambda repressor-like DNA-binding domains"/>
    <property type="match status" value="1"/>
</dbReference>
<name>A0A9D1D0D0_9FIRM</name>
<accession>A0A9D1D0D0</accession>
<reference evidence="2" key="2">
    <citation type="journal article" date="2021" name="PeerJ">
        <title>Extensive microbial diversity within the chicken gut microbiome revealed by metagenomics and culture.</title>
        <authorList>
            <person name="Gilroy R."/>
            <person name="Ravi A."/>
            <person name="Getino M."/>
            <person name="Pursley I."/>
            <person name="Horton D.L."/>
            <person name="Alikhan N.F."/>
            <person name="Baker D."/>
            <person name="Gharbi K."/>
            <person name="Hall N."/>
            <person name="Watson M."/>
            <person name="Adriaenssens E.M."/>
            <person name="Foster-Nyarko E."/>
            <person name="Jarju S."/>
            <person name="Secka A."/>
            <person name="Antonio M."/>
            <person name="Oren A."/>
            <person name="Chaudhuri R.R."/>
            <person name="La Ragione R."/>
            <person name="Hildebrand F."/>
            <person name="Pallen M.J."/>
        </authorList>
    </citation>
    <scope>NUCLEOTIDE SEQUENCE</scope>
    <source>
        <strain evidence="2">ChiSjej3B21-11622</strain>
    </source>
</reference>
<evidence type="ECO:0000259" key="1">
    <source>
        <dbReference type="PROSITE" id="PS50943"/>
    </source>
</evidence>
<dbReference type="EMBL" id="DVFT01000076">
    <property type="protein sequence ID" value="HIQ95902.1"/>
    <property type="molecule type" value="Genomic_DNA"/>
</dbReference>
<evidence type="ECO:0000313" key="2">
    <source>
        <dbReference type="EMBL" id="HIQ95902.1"/>
    </source>
</evidence>
<reference evidence="2" key="1">
    <citation type="submission" date="2020-10" db="EMBL/GenBank/DDBJ databases">
        <authorList>
            <person name="Gilroy R."/>
        </authorList>
    </citation>
    <scope>NUCLEOTIDE SEQUENCE</scope>
    <source>
        <strain evidence="2">ChiSjej3B21-11622</strain>
    </source>
</reference>
<dbReference type="PROSITE" id="PS50943">
    <property type="entry name" value="HTH_CROC1"/>
    <property type="match status" value="1"/>
</dbReference>
<feature type="domain" description="HTH cro/C1-type" evidence="1">
    <location>
        <begin position="5"/>
        <end position="59"/>
    </location>
</feature>
<gene>
    <name evidence="2" type="ORF">IAB26_04995</name>
</gene>
<dbReference type="CDD" id="cd00093">
    <property type="entry name" value="HTH_XRE"/>
    <property type="match status" value="1"/>
</dbReference>
<dbReference type="Proteomes" id="UP000886886">
    <property type="component" value="Unassembled WGS sequence"/>
</dbReference>
<dbReference type="InterPro" id="IPR001387">
    <property type="entry name" value="Cro/C1-type_HTH"/>
</dbReference>
<dbReference type="GO" id="GO:0003677">
    <property type="term" value="F:DNA binding"/>
    <property type="evidence" value="ECO:0007669"/>
    <property type="project" value="InterPro"/>
</dbReference>
<dbReference type="Gene3D" id="1.10.260.40">
    <property type="entry name" value="lambda repressor-like DNA-binding domains"/>
    <property type="match status" value="1"/>
</dbReference>
<dbReference type="AlphaFoldDB" id="A0A9D1D0D0"/>
<dbReference type="InterPro" id="IPR010982">
    <property type="entry name" value="Lambda_DNA-bd_dom_sf"/>
</dbReference>
<dbReference type="Pfam" id="PF12844">
    <property type="entry name" value="HTH_19"/>
    <property type="match status" value="1"/>
</dbReference>
<proteinExistence type="predicted"/>
<sequence>MYENFERLLKERGVTPYRVAKDTGIPCATLTNWKQGKYTPKIEKLQRIADYFGVPLSYLLDGKTPSDESQDMEQTLSGLLREVRSSAGRKLRFGSSPLTPELRRLLELQLDTLLTTAALLSQSQQSHS</sequence>
<dbReference type="SMART" id="SM00530">
    <property type="entry name" value="HTH_XRE"/>
    <property type="match status" value="1"/>
</dbReference>
<comment type="caution">
    <text evidence="2">The sequence shown here is derived from an EMBL/GenBank/DDBJ whole genome shotgun (WGS) entry which is preliminary data.</text>
</comment>
<evidence type="ECO:0000313" key="3">
    <source>
        <dbReference type="Proteomes" id="UP000886886"/>
    </source>
</evidence>
<organism evidence="2 3">
    <name type="scientific">Candidatus Limivivens merdigallinarum</name>
    <dbReference type="NCBI Taxonomy" id="2840859"/>
    <lineage>
        <taxon>Bacteria</taxon>
        <taxon>Bacillati</taxon>
        <taxon>Bacillota</taxon>
        <taxon>Clostridia</taxon>
        <taxon>Lachnospirales</taxon>
        <taxon>Lachnospiraceae</taxon>
        <taxon>Lachnospiraceae incertae sedis</taxon>
        <taxon>Candidatus Limivivens</taxon>
    </lineage>
</organism>
<protein>
    <submittedName>
        <fullName evidence="2">Helix-turn-helix transcriptional regulator</fullName>
    </submittedName>
</protein>